<protein>
    <submittedName>
        <fullName evidence="1">Uncharacterized protein</fullName>
    </submittedName>
</protein>
<dbReference type="EMBL" id="BARV01031554">
    <property type="protein sequence ID" value="GAI38965.1"/>
    <property type="molecule type" value="Genomic_DNA"/>
</dbReference>
<comment type="caution">
    <text evidence="1">The sequence shown here is derived from an EMBL/GenBank/DDBJ whole genome shotgun (WGS) entry which is preliminary data.</text>
</comment>
<feature type="non-terminal residue" evidence="1">
    <location>
        <position position="253"/>
    </location>
</feature>
<dbReference type="InterPro" id="IPR027417">
    <property type="entry name" value="P-loop_NTPase"/>
</dbReference>
<reference evidence="1" key="1">
    <citation type="journal article" date="2014" name="Front. Microbiol.">
        <title>High frequency of phylogenetically diverse reductive dehalogenase-homologous genes in deep subseafloor sedimentary metagenomes.</title>
        <authorList>
            <person name="Kawai M."/>
            <person name="Futagami T."/>
            <person name="Toyoda A."/>
            <person name="Takaki Y."/>
            <person name="Nishi S."/>
            <person name="Hori S."/>
            <person name="Arai W."/>
            <person name="Tsubouchi T."/>
            <person name="Morono Y."/>
            <person name="Uchiyama I."/>
            <person name="Ito T."/>
            <person name="Fujiyama A."/>
            <person name="Inagaki F."/>
            <person name="Takami H."/>
        </authorList>
    </citation>
    <scope>NUCLEOTIDE SEQUENCE</scope>
    <source>
        <strain evidence="1">Expedition CK06-06</strain>
    </source>
</reference>
<name>X1PIX7_9ZZZZ</name>
<dbReference type="AlphaFoldDB" id="X1PIX7"/>
<accession>X1PIX7</accession>
<organism evidence="1">
    <name type="scientific">marine sediment metagenome</name>
    <dbReference type="NCBI Taxonomy" id="412755"/>
    <lineage>
        <taxon>unclassified sequences</taxon>
        <taxon>metagenomes</taxon>
        <taxon>ecological metagenomes</taxon>
    </lineage>
</organism>
<proteinExistence type="predicted"/>
<gene>
    <name evidence="1" type="ORF">S06H3_49910</name>
</gene>
<sequence>MIDAAALLRRKESIYLGNPEQFFAERGVSFFPMFKQLFQELYSFQVHKAVALGPRGGGKTFGAALLATAFFLFKDFDVGIVAGSETQALTLFGYITEWLDLAGDEEQFGDAVERVRCSDLVGKTGNRIVAKTASAKSIRGMHLGRGKRGALLIIDEEAETDEDVMRAARFVVRTAKPATILRMSTYHKLTGSFPNLVENHKELGYKLYRWDSFDIAKPCPYECAACPVPEFREKYCKGKAKQTHGWIDVAEIV</sequence>
<dbReference type="Gene3D" id="3.40.50.300">
    <property type="entry name" value="P-loop containing nucleotide triphosphate hydrolases"/>
    <property type="match status" value="1"/>
</dbReference>
<evidence type="ECO:0000313" key="1">
    <source>
        <dbReference type="EMBL" id="GAI38965.1"/>
    </source>
</evidence>